<dbReference type="EMBL" id="SFBK01000089">
    <property type="protein sequence ID" value="TRU27336.1"/>
    <property type="molecule type" value="Genomic_DNA"/>
</dbReference>
<protein>
    <submittedName>
        <fullName evidence="1">Uncharacterized protein</fullName>
    </submittedName>
</protein>
<name>A0A552DYL9_MICAE</name>
<evidence type="ECO:0000313" key="2">
    <source>
        <dbReference type="Proteomes" id="UP000320551"/>
    </source>
</evidence>
<organism evidence="1 2">
    <name type="scientific">Microcystis aeruginosa Ma_QC_B_20070730_S2</name>
    <dbReference type="NCBI Taxonomy" id="2486256"/>
    <lineage>
        <taxon>Bacteria</taxon>
        <taxon>Bacillati</taxon>
        <taxon>Cyanobacteriota</taxon>
        <taxon>Cyanophyceae</taxon>
        <taxon>Oscillatoriophycideae</taxon>
        <taxon>Chroococcales</taxon>
        <taxon>Microcystaceae</taxon>
        <taxon>Microcystis</taxon>
    </lineage>
</organism>
<sequence length="92" mass="10401">MSSYVKNIKLEAFSHQFFVMPTTAQEVYNQVVCHLSSGERLRLATIILNQLVGQQQQPSLDQSDTWTEEDQIDLVNFSLNYAAKTFSDVEGG</sequence>
<proteinExistence type="predicted"/>
<comment type="caution">
    <text evidence="1">The sequence shown here is derived from an EMBL/GenBank/DDBJ whole genome shotgun (WGS) entry which is preliminary data.</text>
</comment>
<dbReference type="Proteomes" id="UP000320551">
    <property type="component" value="Unassembled WGS sequence"/>
</dbReference>
<reference evidence="1 2" key="1">
    <citation type="submission" date="2019-01" db="EMBL/GenBank/DDBJ databases">
        <title>Coherence of Microcystis species and biogeography revealed through population genomics.</title>
        <authorList>
            <person name="Perez-Carrascal O.M."/>
            <person name="Terrat Y."/>
            <person name="Giani A."/>
            <person name="Fortin N."/>
            <person name="Tromas N."/>
            <person name="Shapiro B.J."/>
        </authorList>
    </citation>
    <scope>NUCLEOTIDE SEQUENCE [LARGE SCALE GENOMIC DNA]</scope>
    <source>
        <strain evidence="1">Ma_QC_B_20070730_S2</strain>
    </source>
</reference>
<dbReference type="AlphaFoldDB" id="A0A552DYL9"/>
<gene>
    <name evidence="1" type="ORF">EWV80_07020</name>
</gene>
<accession>A0A552DYL9</accession>
<evidence type="ECO:0000313" key="1">
    <source>
        <dbReference type="EMBL" id="TRU27336.1"/>
    </source>
</evidence>